<dbReference type="Proteomes" id="UP000700596">
    <property type="component" value="Unassembled WGS sequence"/>
</dbReference>
<accession>A0A9P9D1A7</accession>
<evidence type="ECO:0000256" key="1">
    <source>
        <dbReference type="SAM" id="Phobius"/>
    </source>
</evidence>
<protein>
    <submittedName>
        <fullName evidence="2">Uncharacterized protein</fullName>
    </submittedName>
</protein>
<keyword evidence="1" id="KW-1133">Transmembrane helix</keyword>
<keyword evidence="3" id="KW-1185">Reference proteome</keyword>
<dbReference type="AlphaFoldDB" id="A0A9P9D1A7"/>
<keyword evidence="1" id="KW-0812">Transmembrane</keyword>
<evidence type="ECO:0000313" key="2">
    <source>
        <dbReference type="EMBL" id="KAH7110878.1"/>
    </source>
</evidence>
<keyword evidence="1" id="KW-0472">Membrane</keyword>
<feature type="transmembrane region" description="Helical" evidence="1">
    <location>
        <begin position="243"/>
        <end position="262"/>
    </location>
</feature>
<dbReference type="EMBL" id="JAGMWT010000026">
    <property type="protein sequence ID" value="KAH7110878.1"/>
    <property type="molecule type" value="Genomic_DNA"/>
</dbReference>
<organism evidence="2 3">
    <name type="scientific">Dendryphion nanum</name>
    <dbReference type="NCBI Taxonomy" id="256645"/>
    <lineage>
        <taxon>Eukaryota</taxon>
        <taxon>Fungi</taxon>
        <taxon>Dikarya</taxon>
        <taxon>Ascomycota</taxon>
        <taxon>Pezizomycotina</taxon>
        <taxon>Dothideomycetes</taxon>
        <taxon>Pleosporomycetidae</taxon>
        <taxon>Pleosporales</taxon>
        <taxon>Torulaceae</taxon>
        <taxon>Dendryphion</taxon>
    </lineage>
</organism>
<reference evidence="2" key="1">
    <citation type="journal article" date="2021" name="Nat. Commun.">
        <title>Genetic determinants of endophytism in the Arabidopsis root mycobiome.</title>
        <authorList>
            <person name="Mesny F."/>
            <person name="Miyauchi S."/>
            <person name="Thiergart T."/>
            <person name="Pickel B."/>
            <person name="Atanasova L."/>
            <person name="Karlsson M."/>
            <person name="Huettel B."/>
            <person name="Barry K.W."/>
            <person name="Haridas S."/>
            <person name="Chen C."/>
            <person name="Bauer D."/>
            <person name="Andreopoulos W."/>
            <person name="Pangilinan J."/>
            <person name="LaButti K."/>
            <person name="Riley R."/>
            <person name="Lipzen A."/>
            <person name="Clum A."/>
            <person name="Drula E."/>
            <person name="Henrissat B."/>
            <person name="Kohler A."/>
            <person name="Grigoriev I.V."/>
            <person name="Martin F.M."/>
            <person name="Hacquard S."/>
        </authorList>
    </citation>
    <scope>NUCLEOTIDE SEQUENCE</scope>
    <source>
        <strain evidence="2">MPI-CAGE-CH-0243</strain>
    </source>
</reference>
<name>A0A9P9D1A7_9PLEO</name>
<proteinExistence type="predicted"/>
<comment type="caution">
    <text evidence="2">The sequence shown here is derived from an EMBL/GenBank/DDBJ whole genome shotgun (WGS) entry which is preliminary data.</text>
</comment>
<evidence type="ECO:0000313" key="3">
    <source>
        <dbReference type="Proteomes" id="UP000700596"/>
    </source>
</evidence>
<gene>
    <name evidence="2" type="ORF">B0J11DRAFT_573376</name>
</gene>
<sequence length="268" mass="30208">MEFHFGAGSYNGSVLEKLTVDNDTKRWKQVRDGLNNRIAKLPGEFLAKAIHNCLPATAKNKKVRVKVVYKVIDQFEKSDFRQVYKDERVFREKIREYLRSEIGRRWLNEWLTPVNLTEVHLPALPSVSSLGVHSPVPHYGPEIPELGDTASSGSTMVTLPFPQIMPLSARPSLATADQLLLPSQGVVVHRRRASDSILLPCLRCGSYHRDREGNIVPSPVDLEPIHVVPKTDNRGTGVIQNRLMMAISALFVACIALLFSFYRIDIWV</sequence>